<name>A0A1A9WUK5_9MUSC</name>
<dbReference type="AlphaFoldDB" id="A0A1A9WUK5"/>
<evidence type="ECO:0000313" key="2">
    <source>
        <dbReference type="Proteomes" id="UP000091820"/>
    </source>
</evidence>
<keyword evidence="2" id="KW-1185">Reference proteome</keyword>
<dbReference type="Proteomes" id="UP000091820">
    <property type="component" value="Unassembled WGS sequence"/>
</dbReference>
<dbReference type="VEuPathDB" id="VectorBase:GBRI032758"/>
<evidence type="ECO:0000313" key="1">
    <source>
        <dbReference type="EnsemblMetazoa" id="GBRI032758-PA"/>
    </source>
</evidence>
<protein>
    <submittedName>
        <fullName evidence="1">Uncharacterized protein</fullName>
    </submittedName>
</protein>
<reference evidence="2" key="1">
    <citation type="submission" date="2014-03" db="EMBL/GenBank/DDBJ databases">
        <authorList>
            <person name="Aksoy S."/>
            <person name="Warren W."/>
            <person name="Wilson R.K."/>
        </authorList>
    </citation>
    <scope>NUCLEOTIDE SEQUENCE [LARGE SCALE GENOMIC DNA]</scope>
    <source>
        <strain evidence="2">IAEA</strain>
    </source>
</reference>
<proteinExistence type="predicted"/>
<dbReference type="EnsemblMetazoa" id="GBRI032758-RA">
    <property type="protein sequence ID" value="GBRI032758-PA"/>
    <property type="gene ID" value="GBRI032758"/>
</dbReference>
<reference evidence="1" key="2">
    <citation type="submission" date="2020-05" db="UniProtKB">
        <authorList>
            <consortium name="EnsemblMetazoa"/>
        </authorList>
    </citation>
    <scope>IDENTIFICATION</scope>
    <source>
        <strain evidence="1">IAEA</strain>
    </source>
</reference>
<sequence length="112" mass="11843">MPVKGLVFKFDVKLLACSSAVFDLGPEFPYNPELALDALSKLVLGRGIKAVLIEVPGLAAVKSSSTLMLRLLLPDGYALQIATVTIATVITDQSFAIPSANATDDAVCYGWD</sequence>
<organism evidence="1 2">
    <name type="scientific">Glossina brevipalpis</name>
    <dbReference type="NCBI Taxonomy" id="37001"/>
    <lineage>
        <taxon>Eukaryota</taxon>
        <taxon>Metazoa</taxon>
        <taxon>Ecdysozoa</taxon>
        <taxon>Arthropoda</taxon>
        <taxon>Hexapoda</taxon>
        <taxon>Insecta</taxon>
        <taxon>Pterygota</taxon>
        <taxon>Neoptera</taxon>
        <taxon>Endopterygota</taxon>
        <taxon>Diptera</taxon>
        <taxon>Brachycera</taxon>
        <taxon>Muscomorpha</taxon>
        <taxon>Hippoboscoidea</taxon>
        <taxon>Glossinidae</taxon>
        <taxon>Glossina</taxon>
    </lineage>
</organism>
<accession>A0A1A9WUK5</accession>